<proteinExistence type="predicted"/>
<feature type="non-terminal residue" evidence="1">
    <location>
        <position position="1"/>
    </location>
</feature>
<organism evidence="1 2">
    <name type="scientific">Eragrostis curvula</name>
    <name type="common">weeping love grass</name>
    <dbReference type="NCBI Taxonomy" id="38414"/>
    <lineage>
        <taxon>Eukaryota</taxon>
        <taxon>Viridiplantae</taxon>
        <taxon>Streptophyta</taxon>
        <taxon>Embryophyta</taxon>
        <taxon>Tracheophyta</taxon>
        <taxon>Spermatophyta</taxon>
        <taxon>Magnoliopsida</taxon>
        <taxon>Liliopsida</taxon>
        <taxon>Poales</taxon>
        <taxon>Poaceae</taxon>
        <taxon>PACMAD clade</taxon>
        <taxon>Chloridoideae</taxon>
        <taxon>Eragrostideae</taxon>
        <taxon>Eragrostidinae</taxon>
        <taxon>Eragrostis</taxon>
    </lineage>
</organism>
<accession>A0A5J9U4N0</accession>
<gene>
    <name evidence="1" type="ORF">EJB05_34772</name>
</gene>
<dbReference type="Gramene" id="TVU18662">
    <property type="protein sequence ID" value="TVU18662"/>
    <property type="gene ID" value="EJB05_34772"/>
</dbReference>
<name>A0A5J9U4N0_9POAL</name>
<evidence type="ECO:0000313" key="2">
    <source>
        <dbReference type="Proteomes" id="UP000324897"/>
    </source>
</evidence>
<sequence>MDWEDGRDRVVGSGRRRMFLELATAWRPSAEGTAFPAGCLCVASSLAPGKFAYLYLDLAIVNYSHVWKNCFIVSYQGGSSGSPMRKKKLEPKIAPYVNKVTRGCIPGLMPKTWELLKVLANHLYVATAATKFLLGVKTDFKISCIALGNMYVYTGTEADAKVLDDLEFAAFGGMNLKIGC</sequence>
<evidence type="ECO:0000313" key="1">
    <source>
        <dbReference type="EMBL" id="TVU18662.1"/>
    </source>
</evidence>
<dbReference type="AlphaFoldDB" id="A0A5J9U4N0"/>
<comment type="caution">
    <text evidence="1">The sequence shown here is derived from an EMBL/GenBank/DDBJ whole genome shotgun (WGS) entry which is preliminary data.</text>
</comment>
<protein>
    <submittedName>
        <fullName evidence="1">Uncharacterized protein</fullName>
    </submittedName>
</protein>
<dbReference type="Proteomes" id="UP000324897">
    <property type="component" value="Chromosome 7"/>
</dbReference>
<dbReference type="EMBL" id="RWGY01000029">
    <property type="protein sequence ID" value="TVU18662.1"/>
    <property type="molecule type" value="Genomic_DNA"/>
</dbReference>
<reference evidence="1 2" key="1">
    <citation type="journal article" date="2019" name="Sci. Rep.">
        <title>A high-quality genome of Eragrostis curvula grass provides insights into Poaceae evolution and supports new strategies to enhance forage quality.</title>
        <authorList>
            <person name="Carballo J."/>
            <person name="Santos B.A.C.M."/>
            <person name="Zappacosta D."/>
            <person name="Garbus I."/>
            <person name="Selva J.P."/>
            <person name="Gallo C.A."/>
            <person name="Diaz A."/>
            <person name="Albertini E."/>
            <person name="Caccamo M."/>
            <person name="Echenique V."/>
        </authorList>
    </citation>
    <scope>NUCLEOTIDE SEQUENCE [LARGE SCALE GENOMIC DNA]</scope>
    <source>
        <strain evidence="2">cv. Victoria</strain>
        <tissue evidence="1">Leaf</tissue>
    </source>
</reference>
<keyword evidence="2" id="KW-1185">Reference proteome</keyword>